<name>A0ABD2XI65_9HYME</name>
<dbReference type="Proteomes" id="UP001627154">
    <property type="component" value="Unassembled WGS sequence"/>
</dbReference>
<proteinExistence type="predicted"/>
<comment type="caution">
    <text evidence="4">The sequence shown here is derived from an EMBL/GenBank/DDBJ whole genome shotgun (WGS) entry which is preliminary data.</text>
</comment>
<dbReference type="CDD" id="cd00590">
    <property type="entry name" value="RRM_SF"/>
    <property type="match status" value="1"/>
</dbReference>
<evidence type="ECO:0000313" key="4">
    <source>
        <dbReference type="EMBL" id="KAL3405231.1"/>
    </source>
</evidence>
<evidence type="ECO:0000259" key="3">
    <source>
        <dbReference type="SMART" id="SM00360"/>
    </source>
</evidence>
<feature type="compositionally biased region" description="Acidic residues" evidence="2">
    <location>
        <begin position="857"/>
        <end position="867"/>
    </location>
</feature>
<feature type="region of interest" description="Disordered" evidence="2">
    <location>
        <begin position="514"/>
        <end position="684"/>
    </location>
</feature>
<feature type="compositionally biased region" description="Basic and acidic residues" evidence="2">
    <location>
        <begin position="170"/>
        <end position="179"/>
    </location>
</feature>
<organism evidence="4 5">
    <name type="scientific">Trichogramma kaykai</name>
    <dbReference type="NCBI Taxonomy" id="54128"/>
    <lineage>
        <taxon>Eukaryota</taxon>
        <taxon>Metazoa</taxon>
        <taxon>Ecdysozoa</taxon>
        <taxon>Arthropoda</taxon>
        <taxon>Hexapoda</taxon>
        <taxon>Insecta</taxon>
        <taxon>Pterygota</taxon>
        <taxon>Neoptera</taxon>
        <taxon>Endopterygota</taxon>
        <taxon>Hymenoptera</taxon>
        <taxon>Apocrita</taxon>
        <taxon>Proctotrupomorpha</taxon>
        <taxon>Chalcidoidea</taxon>
        <taxon>Trichogrammatidae</taxon>
        <taxon>Trichogramma</taxon>
    </lineage>
</organism>
<sequence>MSDHDEALLDEDLGDEVYDLGNDEEEALLADDEIDNERLPVQQSYSSKADEETDDILDLGVTDAFDDLVTEDENIQSKTKSHVEVNICQKNDIPNELSSNELRKSQIQEKSETVKSSTKYESIGDRGRQQNHSDEEPSVKQKIDLREKLKERNNFNKHNHVTDDEDGEELKERRNRFQSERTVVPTKANQEIPDSLEKVVTSDQHVKTHNRRERDKNRDRSERFERRTLANRPGGRYDPHLPIRYHHGPLPQTPGAMHYRPENRSAFQCGNSASGPLPLAVSNLGQPRHSMYPPIPSYHHPQNSGPHPHYNDPQLSAPMLPNQYPEPMQPSQLPSLVPGPLMDYRSRGLAPPPPGIGQAPAAYGLAPHTFPPAPYSQHLNEHSSVPVMAGNQANQPLPPHRPSTYDTRMTSSYEPGYEMRPKPPANFGQTPSQIGVPYSNQSLQQCRPQPSVTATPQEVNTSQKLLVTPSVNNISNVPVIPTGHKILINPHFKGKIDNKTLHDPAETFVQALRNASNSSSRDGRSSSNQAKSDDPFSYFSDMWQESKSQRVQNSHSHRSYSPENNYNKSSNHDKFKSEPQWSHKNEHLEASSKKNYDSRDYIEHKKSRDMYREKDREREKERDKDKERKREKDLSPKSKSDVTDSLLKNSHKIDDHENLVNKSVHEEKKKFSHHSGKETVRTVVKRASDTPIDKFTVDKVAKKLKIPAKNSESKNAEENIIKEEELDPEMKEYRMKMEEQKRLREKIILEKENRRKLAAMEKNKSEHSTNSNEIDKARVQLTIVSTEKETKKGKINLSAAKTLESLTNVHSSEESSFGFQSLNEMKKYRKKNVSNVLESEQKTTEESKGDIEKITESDQESDDDSEESNTAMSDYIEKVSDKSDEDDGGKSKLLSRIVLGRNKRVLKKKLDQSSIIQKPTVNAHRQLGQIRKLLANSCTQRVVVSPASKIQQKNNAGAISQRNIVHKSDAKKLLKSNIVRVDNLAATTTEHQIRKMCQGIGSIESIQMGDGNATIIFKTQSAAMVFHKKYQRKMLDLSLIKVQLISQIAMSKNSSKH</sequence>
<dbReference type="SUPFAM" id="SSF54928">
    <property type="entry name" value="RNA-binding domain, RBD"/>
    <property type="match status" value="1"/>
</dbReference>
<feature type="compositionally biased region" description="Basic and acidic residues" evidence="2">
    <location>
        <begin position="651"/>
        <end position="684"/>
    </location>
</feature>
<feature type="compositionally biased region" description="Basic and acidic residues" evidence="2">
    <location>
        <begin position="570"/>
        <end position="642"/>
    </location>
</feature>
<feature type="region of interest" description="Disordered" evidence="2">
    <location>
        <begin position="92"/>
        <end position="244"/>
    </location>
</feature>
<feature type="compositionally biased region" description="Basic and acidic residues" evidence="2">
    <location>
        <begin position="122"/>
        <end position="154"/>
    </location>
</feature>
<evidence type="ECO:0000256" key="2">
    <source>
        <dbReference type="SAM" id="MobiDB-lite"/>
    </source>
</evidence>
<feature type="region of interest" description="Disordered" evidence="2">
    <location>
        <begin position="28"/>
        <end position="55"/>
    </location>
</feature>
<keyword evidence="1" id="KW-0694">RNA-binding</keyword>
<dbReference type="AlphaFoldDB" id="A0ABD2XI65"/>
<evidence type="ECO:0000256" key="1">
    <source>
        <dbReference type="ARBA" id="ARBA00022884"/>
    </source>
</evidence>
<feature type="domain" description="RRM" evidence="3">
    <location>
        <begin position="978"/>
        <end position="1043"/>
    </location>
</feature>
<reference evidence="4 5" key="1">
    <citation type="journal article" date="2024" name="bioRxiv">
        <title>A reference genome for Trichogramma kaykai: A tiny desert-dwelling parasitoid wasp with competing sex-ratio distorters.</title>
        <authorList>
            <person name="Culotta J."/>
            <person name="Lindsey A.R."/>
        </authorList>
    </citation>
    <scope>NUCLEOTIDE SEQUENCE [LARGE SCALE GENOMIC DNA]</scope>
    <source>
        <strain evidence="4 5">KSX58</strain>
    </source>
</reference>
<feature type="compositionally biased region" description="Basic and acidic residues" evidence="2">
    <location>
        <begin position="101"/>
        <end position="113"/>
    </location>
</feature>
<dbReference type="InterPro" id="IPR000504">
    <property type="entry name" value="RRM_dom"/>
</dbReference>
<dbReference type="SMART" id="SM00360">
    <property type="entry name" value="RRM"/>
    <property type="match status" value="1"/>
</dbReference>
<gene>
    <name evidence="4" type="ORF">TKK_002270</name>
</gene>
<feature type="compositionally biased region" description="Basic and acidic residues" evidence="2">
    <location>
        <begin position="212"/>
        <end position="228"/>
    </location>
</feature>
<accession>A0ABD2XI65</accession>
<evidence type="ECO:0000313" key="5">
    <source>
        <dbReference type="Proteomes" id="UP001627154"/>
    </source>
</evidence>
<dbReference type="GO" id="GO:0003723">
    <property type="term" value="F:RNA binding"/>
    <property type="evidence" value="ECO:0007669"/>
    <property type="project" value="UniProtKB-KW"/>
</dbReference>
<protein>
    <recommendedName>
        <fullName evidence="3">RRM domain-containing protein</fullName>
    </recommendedName>
</protein>
<dbReference type="InterPro" id="IPR035979">
    <property type="entry name" value="RBD_domain_sf"/>
</dbReference>
<feature type="region of interest" description="Disordered" evidence="2">
    <location>
        <begin position="834"/>
        <end position="870"/>
    </location>
</feature>
<feature type="compositionally biased region" description="Low complexity" evidence="2">
    <location>
        <begin position="514"/>
        <end position="528"/>
    </location>
</feature>
<dbReference type="EMBL" id="JBJJXI010000021">
    <property type="protein sequence ID" value="KAL3405231.1"/>
    <property type="molecule type" value="Genomic_DNA"/>
</dbReference>
<feature type="compositionally biased region" description="Basic and acidic residues" evidence="2">
    <location>
        <begin position="839"/>
        <end position="856"/>
    </location>
</feature>
<feature type="compositionally biased region" description="Polar residues" evidence="2">
    <location>
        <begin position="543"/>
        <end position="569"/>
    </location>
</feature>
<keyword evidence="5" id="KW-1185">Reference proteome</keyword>
<dbReference type="InterPro" id="IPR012677">
    <property type="entry name" value="Nucleotide-bd_a/b_plait_sf"/>
</dbReference>
<dbReference type="Gene3D" id="3.30.70.330">
    <property type="match status" value="1"/>
</dbReference>